<proteinExistence type="predicted"/>
<name>A0ABS5V5E4_9GAMM</name>
<feature type="transmembrane region" description="Helical" evidence="1">
    <location>
        <begin position="20"/>
        <end position="38"/>
    </location>
</feature>
<keyword evidence="1" id="KW-1133">Transmembrane helix</keyword>
<gene>
    <name evidence="3" type="ORF">KJI95_09935</name>
</gene>
<keyword evidence="1" id="KW-0472">Membrane</keyword>
<reference evidence="3 4" key="1">
    <citation type="submission" date="2021-05" db="EMBL/GenBank/DDBJ databases">
        <title>Shewanella sp. JM162201.</title>
        <authorList>
            <person name="Xu S."/>
            <person name="Li A."/>
        </authorList>
    </citation>
    <scope>NUCLEOTIDE SEQUENCE [LARGE SCALE GENOMIC DNA]</scope>
    <source>
        <strain evidence="3 4">JM162201</strain>
    </source>
</reference>
<dbReference type="Proteomes" id="UP001195903">
    <property type="component" value="Unassembled WGS sequence"/>
</dbReference>
<dbReference type="Gene3D" id="4.10.260.20">
    <property type="entry name" value="Iron hydrogenase, small subunit"/>
    <property type="match status" value="1"/>
</dbReference>
<evidence type="ECO:0000256" key="1">
    <source>
        <dbReference type="SAM" id="Phobius"/>
    </source>
</evidence>
<evidence type="ECO:0000313" key="4">
    <source>
        <dbReference type="Proteomes" id="UP001195903"/>
    </source>
</evidence>
<dbReference type="EMBL" id="JAHEPS010000003">
    <property type="protein sequence ID" value="MBT1444841.1"/>
    <property type="molecule type" value="Genomic_DNA"/>
</dbReference>
<dbReference type="Pfam" id="PF02256">
    <property type="entry name" value="Fe_hyd_SSU"/>
    <property type="match status" value="1"/>
</dbReference>
<dbReference type="SUPFAM" id="SSF48674">
    <property type="entry name" value="Fe-only hydrogenase smaller subunit"/>
    <property type="match status" value="1"/>
</dbReference>
<keyword evidence="4" id="KW-1185">Reference proteome</keyword>
<organism evidence="3 4">
    <name type="scientific">Shewanella jiangmenensis</name>
    <dbReference type="NCBI Taxonomy" id="2837387"/>
    <lineage>
        <taxon>Bacteria</taxon>
        <taxon>Pseudomonadati</taxon>
        <taxon>Pseudomonadota</taxon>
        <taxon>Gammaproteobacteria</taxon>
        <taxon>Alteromonadales</taxon>
        <taxon>Shewanellaceae</taxon>
        <taxon>Shewanella</taxon>
    </lineage>
</organism>
<dbReference type="InterPro" id="IPR008953">
    <property type="entry name" value="Fe_hydrogenase_HydB"/>
</dbReference>
<dbReference type="InterPro" id="IPR036991">
    <property type="entry name" value="Fe_hydrogenase_ssu_sf"/>
</dbReference>
<evidence type="ECO:0000259" key="2">
    <source>
        <dbReference type="SMART" id="SM00902"/>
    </source>
</evidence>
<keyword evidence="1" id="KW-0812">Transmembrane</keyword>
<dbReference type="RefSeq" id="WP_214507038.1">
    <property type="nucleotide sequence ID" value="NZ_JAHEPS010000003.1"/>
</dbReference>
<protein>
    <submittedName>
        <fullName evidence="3">Iron hydrogenase small subunit</fullName>
    </submittedName>
</protein>
<accession>A0ABS5V5E4</accession>
<feature type="domain" description="Iron hydrogenase small subunit" evidence="2">
    <location>
        <begin position="43"/>
        <end position="102"/>
    </location>
</feature>
<sequence>MNNKPYLFAESRFLLSRRKFIALGGAFVAALALPVGWFSQKLMQRNDYIKARSKGLYRDDATAMLRVSHANPAVEKYYRDFGGEPLGHVSHELLHTHFIDRTRLKS</sequence>
<dbReference type="InterPro" id="IPR003149">
    <property type="entry name" value="Fe_hydrogenase_ssu"/>
</dbReference>
<comment type="caution">
    <text evidence="3">The sequence shown here is derived from an EMBL/GenBank/DDBJ whole genome shotgun (WGS) entry which is preliminary data.</text>
</comment>
<dbReference type="SMART" id="SM00902">
    <property type="entry name" value="Fe_hyd_SSU"/>
    <property type="match status" value="1"/>
</dbReference>
<evidence type="ECO:0000313" key="3">
    <source>
        <dbReference type="EMBL" id="MBT1444841.1"/>
    </source>
</evidence>